<name>A0A1C5GSK9_9ACTN</name>
<dbReference type="CDD" id="cd00093">
    <property type="entry name" value="HTH_XRE"/>
    <property type="match status" value="1"/>
</dbReference>
<protein>
    <recommendedName>
        <fullName evidence="1">HTH cro/C1-type domain-containing protein</fullName>
    </recommendedName>
</protein>
<evidence type="ECO:0000313" key="3">
    <source>
        <dbReference type="Proteomes" id="UP000199360"/>
    </source>
</evidence>
<dbReference type="Proteomes" id="UP000199360">
    <property type="component" value="Unassembled WGS sequence"/>
</dbReference>
<dbReference type="SMART" id="SM00530">
    <property type="entry name" value="HTH_XRE"/>
    <property type="match status" value="1"/>
</dbReference>
<dbReference type="InterPro" id="IPR001387">
    <property type="entry name" value="Cro/C1-type_HTH"/>
</dbReference>
<dbReference type="AlphaFoldDB" id="A0A1C5GSK9"/>
<evidence type="ECO:0000259" key="1">
    <source>
        <dbReference type="SMART" id="SM00530"/>
    </source>
</evidence>
<feature type="domain" description="HTH cro/C1-type" evidence="1">
    <location>
        <begin position="14"/>
        <end position="69"/>
    </location>
</feature>
<sequence length="265" mass="29216">MIGTFEERIGMNRAVAAAMSEAGHTAESLAERVGVDPKTAARWASQGRIPQTRHRAQVADLLGRDAAELWPDALKRREPAWFRPWADIEREALSLRTFQLAWIPGLLQTEAYARATLAGEALSDAEIAGLTSARIARHAILRRDRPPLLIAVIDESVLRRTAGDDRELMAEQLDYLTECAELSAVQVYVVPLSAGMYPGLGGPFTLAELPDGGRVAHVDSQAQAQIIEKAEEIATLERRWQRLRGEALSRAHSLDVIREAARSWA</sequence>
<evidence type="ECO:0000313" key="2">
    <source>
        <dbReference type="EMBL" id="SCG36782.1"/>
    </source>
</evidence>
<gene>
    <name evidence="2" type="ORF">GA0070213_101504</name>
</gene>
<dbReference type="SUPFAM" id="SSF47413">
    <property type="entry name" value="lambda repressor-like DNA-binding domains"/>
    <property type="match status" value="1"/>
</dbReference>
<dbReference type="Pfam" id="PF19054">
    <property type="entry name" value="DUF5753"/>
    <property type="match status" value="1"/>
</dbReference>
<keyword evidence="3" id="KW-1185">Reference proteome</keyword>
<proteinExistence type="predicted"/>
<dbReference type="InterPro" id="IPR043917">
    <property type="entry name" value="DUF5753"/>
</dbReference>
<dbReference type="GO" id="GO:0003677">
    <property type="term" value="F:DNA binding"/>
    <property type="evidence" value="ECO:0007669"/>
    <property type="project" value="InterPro"/>
</dbReference>
<organism evidence="2 3">
    <name type="scientific">Micromonospora humi</name>
    <dbReference type="NCBI Taxonomy" id="745366"/>
    <lineage>
        <taxon>Bacteria</taxon>
        <taxon>Bacillati</taxon>
        <taxon>Actinomycetota</taxon>
        <taxon>Actinomycetes</taxon>
        <taxon>Micromonosporales</taxon>
        <taxon>Micromonosporaceae</taxon>
        <taxon>Micromonospora</taxon>
    </lineage>
</organism>
<dbReference type="STRING" id="745366.GA0070213_101504"/>
<dbReference type="EMBL" id="FMDM01000001">
    <property type="protein sequence ID" value="SCG36782.1"/>
    <property type="molecule type" value="Genomic_DNA"/>
</dbReference>
<dbReference type="InterPro" id="IPR010982">
    <property type="entry name" value="Lambda_DNA-bd_dom_sf"/>
</dbReference>
<reference evidence="3" key="1">
    <citation type="submission" date="2016-06" db="EMBL/GenBank/DDBJ databases">
        <authorList>
            <person name="Varghese N."/>
            <person name="Submissions Spin"/>
        </authorList>
    </citation>
    <scope>NUCLEOTIDE SEQUENCE [LARGE SCALE GENOMIC DNA]</scope>
    <source>
        <strain evidence="3">DSM 45647</strain>
    </source>
</reference>
<accession>A0A1C5GSK9</accession>
<dbReference type="Gene3D" id="1.10.260.40">
    <property type="entry name" value="lambda repressor-like DNA-binding domains"/>
    <property type="match status" value="1"/>
</dbReference>